<feature type="compositionally biased region" description="Basic and acidic residues" evidence="1">
    <location>
        <begin position="53"/>
        <end position="76"/>
    </location>
</feature>
<gene>
    <name evidence="2" type="ORF">SFRICE_020569</name>
</gene>
<feature type="compositionally biased region" description="Basic and acidic residues" evidence="1">
    <location>
        <begin position="7"/>
        <end position="20"/>
    </location>
</feature>
<name>A0A2H1X0S3_SPOFR</name>
<organism evidence="2">
    <name type="scientific">Spodoptera frugiperda</name>
    <name type="common">Fall armyworm</name>
    <dbReference type="NCBI Taxonomy" id="7108"/>
    <lineage>
        <taxon>Eukaryota</taxon>
        <taxon>Metazoa</taxon>
        <taxon>Ecdysozoa</taxon>
        <taxon>Arthropoda</taxon>
        <taxon>Hexapoda</taxon>
        <taxon>Insecta</taxon>
        <taxon>Pterygota</taxon>
        <taxon>Neoptera</taxon>
        <taxon>Endopterygota</taxon>
        <taxon>Lepidoptera</taxon>
        <taxon>Glossata</taxon>
        <taxon>Ditrysia</taxon>
        <taxon>Noctuoidea</taxon>
        <taxon>Noctuidae</taxon>
        <taxon>Amphipyrinae</taxon>
        <taxon>Spodoptera</taxon>
    </lineage>
</organism>
<dbReference type="EMBL" id="ODYU01012508">
    <property type="protein sequence ID" value="SOQ58858.1"/>
    <property type="molecule type" value="Genomic_DNA"/>
</dbReference>
<feature type="compositionally biased region" description="Basic residues" evidence="1">
    <location>
        <begin position="77"/>
        <end position="102"/>
    </location>
</feature>
<sequence length="336" mass="39234">MEDENTKEENQPSTSKKEARTNSANDLYNEDRPQDERASNSESSVSATYSARSRIEMADTRPEPPKPIIKREPKVPERKKRARRQGRVEKRRRSYTRRQVRRTTIRRRPRMPIEKKMRDLSVSTIFTRLSSRSGSRTPGCIHCGHRCCRRRYLKKRAIRKKCERVAKKFGKKKVVNAKRKVVNARRKVEKPKTSRKKPKLKLFARQMKCEASVSKHSKEAQYGSRTKMLSPLFIKTNSVLADSNSPPLPVHCEVTPEMIVEGLRALVSWKQNVQEITLMNFIKKFPRERSNKALSINIKSKLPYSCTPTLIAKELKSQQMKWNTRYEKQHKAKSTL</sequence>
<feature type="region of interest" description="Disordered" evidence="1">
    <location>
        <begin position="1"/>
        <end position="102"/>
    </location>
</feature>
<protein>
    <submittedName>
        <fullName evidence="2">SFRICE_020569</fullName>
    </submittedName>
</protein>
<accession>A0A2H1X0S3</accession>
<dbReference type="AlphaFoldDB" id="A0A2H1X0S3"/>
<feature type="compositionally biased region" description="Polar residues" evidence="1">
    <location>
        <begin position="40"/>
        <end position="51"/>
    </location>
</feature>
<feature type="compositionally biased region" description="Basic and acidic residues" evidence="1">
    <location>
        <begin position="29"/>
        <end position="39"/>
    </location>
</feature>
<reference evidence="2" key="1">
    <citation type="submission" date="2016-07" db="EMBL/GenBank/DDBJ databases">
        <authorList>
            <person name="Bretaudeau A."/>
        </authorList>
    </citation>
    <scope>NUCLEOTIDE SEQUENCE</scope>
    <source>
        <strain evidence="2">Rice</strain>
        <tissue evidence="2">Whole body</tissue>
    </source>
</reference>
<evidence type="ECO:0000313" key="2">
    <source>
        <dbReference type="EMBL" id="SOQ58858.1"/>
    </source>
</evidence>
<evidence type="ECO:0000256" key="1">
    <source>
        <dbReference type="SAM" id="MobiDB-lite"/>
    </source>
</evidence>
<proteinExistence type="predicted"/>